<name>A0A563E7C5_9MICO</name>
<dbReference type="PROSITE" id="PS50977">
    <property type="entry name" value="HTH_TETR_2"/>
    <property type="match status" value="1"/>
</dbReference>
<dbReference type="InterPro" id="IPR009057">
    <property type="entry name" value="Homeodomain-like_sf"/>
</dbReference>
<keyword evidence="1" id="KW-0805">Transcription regulation</keyword>
<dbReference type="InterPro" id="IPR041669">
    <property type="entry name" value="TetR_C_15"/>
</dbReference>
<keyword evidence="2 4" id="KW-0238">DNA-binding</keyword>
<evidence type="ECO:0000313" key="8">
    <source>
        <dbReference type="Proteomes" id="UP000320244"/>
    </source>
</evidence>
<evidence type="ECO:0000256" key="2">
    <source>
        <dbReference type="ARBA" id="ARBA00023125"/>
    </source>
</evidence>
<dbReference type="Pfam" id="PF00440">
    <property type="entry name" value="TetR_N"/>
    <property type="match status" value="1"/>
</dbReference>
<dbReference type="SUPFAM" id="SSF46689">
    <property type="entry name" value="Homeodomain-like"/>
    <property type="match status" value="1"/>
</dbReference>
<dbReference type="Proteomes" id="UP000320244">
    <property type="component" value="Unassembled WGS sequence"/>
</dbReference>
<dbReference type="PANTHER" id="PTHR30055">
    <property type="entry name" value="HTH-TYPE TRANSCRIPTIONAL REGULATOR RUTR"/>
    <property type="match status" value="1"/>
</dbReference>
<dbReference type="Pfam" id="PF17918">
    <property type="entry name" value="TetR_C_15"/>
    <property type="match status" value="1"/>
</dbReference>
<accession>A0A563E7C5</accession>
<gene>
    <name evidence="7" type="ORF">FGL98_01425</name>
</gene>
<feature type="domain" description="HTH tetR-type" evidence="6">
    <location>
        <begin position="30"/>
        <end position="90"/>
    </location>
</feature>
<dbReference type="GO" id="GO:0000976">
    <property type="term" value="F:transcription cis-regulatory region binding"/>
    <property type="evidence" value="ECO:0007669"/>
    <property type="project" value="TreeGrafter"/>
</dbReference>
<dbReference type="PANTHER" id="PTHR30055:SF234">
    <property type="entry name" value="HTH-TYPE TRANSCRIPTIONAL REGULATOR BETI"/>
    <property type="match status" value="1"/>
</dbReference>
<feature type="region of interest" description="Disordered" evidence="5">
    <location>
        <begin position="1"/>
        <end position="29"/>
    </location>
</feature>
<dbReference type="AlphaFoldDB" id="A0A563E7C5"/>
<dbReference type="InterPro" id="IPR001647">
    <property type="entry name" value="HTH_TetR"/>
</dbReference>
<reference evidence="7 8" key="2">
    <citation type="submission" date="2019-08" db="EMBL/GenBank/DDBJ databases">
        <title>Jejuicoccus antrihumi gen. nov., sp. nov., a new member of the family Dermacoccaceae isolated from a cave.</title>
        <authorList>
            <person name="Schumann P."/>
            <person name="Kim I.S."/>
        </authorList>
    </citation>
    <scope>NUCLEOTIDE SEQUENCE [LARGE SCALE GENOMIC DNA]</scope>
    <source>
        <strain evidence="7 8">C5-26</strain>
    </source>
</reference>
<evidence type="ECO:0000256" key="5">
    <source>
        <dbReference type="SAM" id="MobiDB-lite"/>
    </source>
</evidence>
<feature type="DNA-binding region" description="H-T-H motif" evidence="4">
    <location>
        <begin position="53"/>
        <end position="72"/>
    </location>
</feature>
<organism evidence="7 8">
    <name type="scientific">Leekyejoonella antrihumi</name>
    <dbReference type="NCBI Taxonomy" id="1660198"/>
    <lineage>
        <taxon>Bacteria</taxon>
        <taxon>Bacillati</taxon>
        <taxon>Actinomycetota</taxon>
        <taxon>Actinomycetes</taxon>
        <taxon>Micrococcales</taxon>
        <taxon>Dermacoccaceae</taxon>
        <taxon>Leekyejoonella</taxon>
    </lineage>
</organism>
<proteinExistence type="predicted"/>
<evidence type="ECO:0000256" key="4">
    <source>
        <dbReference type="PROSITE-ProRule" id="PRU00335"/>
    </source>
</evidence>
<dbReference type="GO" id="GO:0003700">
    <property type="term" value="F:DNA-binding transcription factor activity"/>
    <property type="evidence" value="ECO:0007669"/>
    <property type="project" value="TreeGrafter"/>
</dbReference>
<dbReference type="Gene3D" id="1.10.357.10">
    <property type="entry name" value="Tetracycline Repressor, domain 2"/>
    <property type="match status" value="1"/>
</dbReference>
<dbReference type="InterPro" id="IPR050109">
    <property type="entry name" value="HTH-type_TetR-like_transc_reg"/>
</dbReference>
<protein>
    <submittedName>
        <fullName evidence="7">TetR/AcrR family transcriptional regulator</fullName>
    </submittedName>
</protein>
<dbReference type="OrthoDB" id="9816320at2"/>
<sequence length="217" mass="24343">MAGSSSPGAKHAKTAREGDYRRHPVQTRGQRSVRKILDATLEIIVEDGLPGLNTNRVAKRAGVNVATVYSYFPDKISILRQLAKEFEEKRGDYVADHARLLPTTPDWKHWFDEVIDRLVLFRLEEPGAVELRRAVMSSPDLKYLDDDSTDRAVESNLPGLMAHGRALRERQARVISRVVAVTITAMIDSAFMVDPYAEEQIGELKSMIGSYLALHLD</sequence>
<dbReference type="PRINTS" id="PR00455">
    <property type="entry name" value="HTHTETR"/>
</dbReference>
<evidence type="ECO:0000259" key="6">
    <source>
        <dbReference type="PROSITE" id="PS50977"/>
    </source>
</evidence>
<reference evidence="7 8" key="1">
    <citation type="submission" date="2019-05" db="EMBL/GenBank/DDBJ databases">
        <authorList>
            <person name="Lee S.D."/>
        </authorList>
    </citation>
    <scope>NUCLEOTIDE SEQUENCE [LARGE SCALE GENOMIC DNA]</scope>
    <source>
        <strain evidence="7 8">C5-26</strain>
    </source>
</reference>
<evidence type="ECO:0000256" key="3">
    <source>
        <dbReference type="ARBA" id="ARBA00023163"/>
    </source>
</evidence>
<dbReference type="EMBL" id="VCQV01000002">
    <property type="protein sequence ID" value="TWP38488.1"/>
    <property type="molecule type" value="Genomic_DNA"/>
</dbReference>
<keyword evidence="8" id="KW-1185">Reference proteome</keyword>
<evidence type="ECO:0000256" key="1">
    <source>
        <dbReference type="ARBA" id="ARBA00023015"/>
    </source>
</evidence>
<comment type="caution">
    <text evidence="7">The sequence shown here is derived from an EMBL/GenBank/DDBJ whole genome shotgun (WGS) entry which is preliminary data.</text>
</comment>
<keyword evidence="3" id="KW-0804">Transcription</keyword>
<evidence type="ECO:0000313" key="7">
    <source>
        <dbReference type="EMBL" id="TWP38488.1"/>
    </source>
</evidence>